<feature type="transmembrane region" description="Helical" evidence="1">
    <location>
        <begin position="79"/>
        <end position="104"/>
    </location>
</feature>
<feature type="domain" description="CAAX prenyl protease 2/Lysostaphin resistance protein A-like" evidence="2">
    <location>
        <begin position="112"/>
        <end position="212"/>
    </location>
</feature>
<sequence>MSKVSRQFLIYTFIIMTICWGTCMICSFNNFSLEKDYFLFVPYLLGGYSPTIASFIVLKKNDKVKSFKEWIKNVFDFKHGITSYSLVVILSVLYVLPQCIVAGYDKGAPLYAMLVMVPLMLLGGGLEEAGWRYILQSELEEKYPYIVATIIVSVIWWLWHFPLFYINGVGQEGHSYIAFGFGVFGMAFALACVRKCTNSVWLCVLLHCIVNASGGIYKINDGIPGKAVMAGIMTAITLLIVYLNDKKKIFR</sequence>
<feature type="transmembrane region" description="Helical" evidence="1">
    <location>
        <begin position="143"/>
        <end position="161"/>
    </location>
</feature>
<dbReference type="OrthoDB" id="9777755at2"/>
<dbReference type="RefSeq" id="WP_160562148.1">
    <property type="nucleotide sequence ID" value="NZ_QZDT01000072.1"/>
</dbReference>
<evidence type="ECO:0000313" key="4">
    <source>
        <dbReference type="Proteomes" id="UP001154420"/>
    </source>
</evidence>
<dbReference type="AlphaFoldDB" id="A0A9X5BJT0"/>
<keyword evidence="1" id="KW-0472">Membrane</keyword>
<feature type="transmembrane region" description="Helical" evidence="1">
    <location>
        <begin position="223"/>
        <end position="243"/>
    </location>
</feature>
<keyword evidence="1" id="KW-1133">Transmembrane helix</keyword>
<name>A0A9X5BJT0_9FIRM</name>
<keyword evidence="3" id="KW-0645">Protease</keyword>
<dbReference type="Pfam" id="PF02517">
    <property type="entry name" value="Rce1-like"/>
    <property type="match status" value="1"/>
</dbReference>
<dbReference type="InterPro" id="IPR003675">
    <property type="entry name" value="Rce1/LyrA-like_dom"/>
</dbReference>
<evidence type="ECO:0000256" key="1">
    <source>
        <dbReference type="SAM" id="Phobius"/>
    </source>
</evidence>
<dbReference type="PANTHER" id="PTHR35797">
    <property type="entry name" value="PROTEASE-RELATED"/>
    <property type="match status" value="1"/>
</dbReference>
<feature type="transmembrane region" description="Helical" evidence="1">
    <location>
        <begin position="9"/>
        <end position="31"/>
    </location>
</feature>
<feature type="transmembrane region" description="Helical" evidence="1">
    <location>
        <begin position="37"/>
        <end position="58"/>
    </location>
</feature>
<keyword evidence="4" id="KW-1185">Reference proteome</keyword>
<feature type="transmembrane region" description="Helical" evidence="1">
    <location>
        <begin position="200"/>
        <end position="217"/>
    </location>
</feature>
<dbReference type="InterPro" id="IPR042150">
    <property type="entry name" value="MmRce1-like"/>
</dbReference>
<dbReference type="GO" id="GO:0004175">
    <property type="term" value="F:endopeptidase activity"/>
    <property type="evidence" value="ECO:0007669"/>
    <property type="project" value="UniProtKB-ARBA"/>
</dbReference>
<gene>
    <name evidence="3" type="ORF">D5281_22435</name>
</gene>
<comment type="caution">
    <text evidence="3">The sequence shown here is derived from an EMBL/GenBank/DDBJ whole genome shotgun (WGS) entry which is preliminary data.</text>
</comment>
<organism evidence="3 4">
    <name type="scientific">Parablautia muri</name>
    <dbReference type="NCBI Taxonomy" id="2320879"/>
    <lineage>
        <taxon>Bacteria</taxon>
        <taxon>Bacillati</taxon>
        <taxon>Bacillota</taxon>
        <taxon>Clostridia</taxon>
        <taxon>Lachnospirales</taxon>
        <taxon>Lachnospiraceae</taxon>
        <taxon>Parablautia</taxon>
    </lineage>
</organism>
<dbReference type="Proteomes" id="UP001154420">
    <property type="component" value="Unassembled WGS sequence"/>
</dbReference>
<reference evidence="3" key="1">
    <citation type="submission" date="2018-09" db="EMBL/GenBank/DDBJ databases">
        <title>Murine metabolic-syndrome-specific gut microbial biobank.</title>
        <authorList>
            <person name="Liu C."/>
        </authorList>
    </citation>
    <scope>NUCLEOTIDE SEQUENCE</scope>
    <source>
        <strain evidence="3">D42-62</strain>
    </source>
</reference>
<evidence type="ECO:0000313" key="3">
    <source>
        <dbReference type="EMBL" id="NBJ95225.1"/>
    </source>
</evidence>
<keyword evidence="3" id="KW-0378">Hydrolase</keyword>
<proteinExistence type="predicted"/>
<keyword evidence="3" id="KW-0482">Metalloprotease</keyword>
<feature type="transmembrane region" description="Helical" evidence="1">
    <location>
        <begin position="110"/>
        <end position="131"/>
    </location>
</feature>
<accession>A0A9X5BJT0</accession>
<protein>
    <submittedName>
        <fullName evidence="3">CPBP family intramembrane metalloprotease</fullName>
    </submittedName>
</protein>
<keyword evidence="1" id="KW-0812">Transmembrane</keyword>
<dbReference type="GO" id="GO:0080120">
    <property type="term" value="P:CAAX-box protein maturation"/>
    <property type="evidence" value="ECO:0007669"/>
    <property type="project" value="UniProtKB-ARBA"/>
</dbReference>
<dbReference type="GO" id="GO:0008237">
    <property type="term" value="F:metallopeptidase activity"/>
    <property type="evidence" value="ECO:0007669"/>
    <property type="project" value="UniProtKB-KW"/>
</dbReference>
<feature type="transmembrane region" description="Helical" evidence="1">
    <location>
        <begin position="173"/>
        <end position="193"/>
    </location>
</feature>
<dbReference type="EMBL" id="QZDT01000072">
    <property type="protein sequence ID" value="NBJ95225.1"/>
    <property type="molecule type" value="Genomic_DNA"/>
</dbReference>
<evidence type="ECO:0000259" key="2">
    <source>
        <dbReference type="Pfam" id="PF02517"/>
    </source>
</evidence>
<dbReference type="PANTHER" id="PTHR35797:SF1">
    <property type="entry name" value="PROTEASE"/>
    <property type="match status" value="1"/>
</dbReference>